<dbReference type="AlphaFoldDB" id="A0A5C7HMS2"/>
<evidence type="ECO:0000256" key="4">
    <source>
        <dbReference type="ARBA" id="ARBA00023242"/>
    </source>
</evidence>
<evidence type="ECO:0000259" key="5">
    <source>
        <dbReference type="Pfam" id="PF02365"/>
    </source>
</evidence>
<dbReference type="GO" id="GO:0003677">
    <property type="term" value="F:DNA binding"/>
    <property type="evidence" value="ECO:0007669"/>
    <property type="project" value="UniProtKB-KW"/>
</dbReference>
<gene>
    <name evidence="6" type="ORF">EZV62_015844</name>
</gene>
<keyword evidence="4" id="KW-0539">Nucleus</keyword>
<evidence type="ECO:0000313" key="6">
    <source>
        <dbReference type="EMBL" id="TXG58015.1"/>
    </source>
</evidence>
<evidence type="ECO:0000256" key="1">
    <source>
        <dbReference type="ARBA" id="ARBA00023015"/>
    </source>
</evidence>
<evidence type="ECO:0000313" key="7">
    <source>
        <dbReference type="Proteomes" id="UP000323000"/>
    </source>
</evidence>
<proteinExistence type="predicted"/>
<dbReference type="GO" id="GO:0006355">
    <property type="term" value="P:regulation of DNA-templated transcription"/>
    <property type="evidence" value="ECO:0007669"/>
    <property type="project" value="InterPro"/>
</dbReference>
<dbReference type="InterPro" id="IPR036093">
    <property type="entry name" value="NAC_dom_sf"/>
</dbReference>
<dbReference type="Gene3D" id="2.170.150.80">
    <property type="entry name" value="NAC domain"/>
    <property type="match status" value="1"/>
</dbReference>
<feature type="domain" description="NAC" evidence="5">
    <location>
        <begin position="105"/>
        <end position="160"/>
    </location>
</feature>
<organism evidence="6 7">
    <name type="scientific">Acer yangbiense</name>
    <dbReference type="NCBI Taxonomy" id="1000413"/>
    <lineage>
        <taxon>Eukaryota</taxon>
        <taxon>Viridiplantae</taxon>
        <taxon>Streptophyta</taxon>
        <taxon>Embryophyta</taxon>
        <taxon>Tracheophyta</taxon>
        <taxon>Spermatophyta</taxon>
        <taxon>Magnoliopsida</taxon>
        <taxon>eudicotyledons</taxon>
        <taxon>Gunneridae</taxon>
        <taxon>Pentapetalae</taxon>
        <taxon>rosids</taxon>
        <taxon>malvids</taxon>
        <taxon>Sapindales</taxon>
        <taxon>Sapindaceae</taxon>
        <taxon>Hippocastanoideae</taxon>
        <taxon>Acereae</taxon>
        <taxon>Acer</taxon>
    </lineage>
</organism>
<dbReference type="EMBL" id="VAHF01000007">
    <property type="protein sequence ID" value="TXG58015.1"/>
    <property type="molecule type" value="Genomic_DNA"/>
</dbReference>
<name>A0A5C7HMS2_9ROSI</name>
<sequence length="209" mass="23631">MAGERLLLRFLKLLMVYFLLRLGNVSCMALRAKRLVLIVKFAYVDASNIAAEVNLKTPLNRTASFIIEDIKALCEVVGTGRGLPVLSDRQRAHCGLPLPQGALRSLEDDTLYFFTRLKKKTEKGKRIDRATDSGTWKGQQEDKEIFCYNDNHQMVHIGSRHMQLLLHPQGGHLRNTLHMGDARVPVGRLLARPKQQLVCALQDQEDEEG</sequence>
<dbReference type="InterPro" id="IPR003441">
    <property type="entry name" value="NAC-dom"/>
</dbReference>
<keyword evidence="2" id="KW-0238">DNA-binding</keyword>
<dbReference type="OrthoDB" id="774757at2759"/>
<dbReference type="Proteomes" id="UP000323000">
    <property type="component" value="Chromosome 7"/>
</dbReference>
<evidence type="ECO:0000256" key="3">
    <source>
        <dbReference type="ARBA" id="ARBA00023163"/>
    </source>
</evidence>
<reference evidence="7" key="1">
    <citation type="journal article" date="2019" name="Gigascience">
        <title>De novo genome assembly of the endangered Acer yangbiense, a plant species with extremely small populations endemic to Yunnan Province, China.</title>
        <authorList>
            <person name="Yang J."/>
            <person name="Wariss H.M."/>
            <person name="Tao L."/>
            <person name="Zhang R."/>
            <person name="Yun Q."/>
            <person name="Hollingsworth P."/>
            <person name="Dao Z."/>
            <person name="Luo G."/>
            <person name="Guo H."/>
            <person name="Ma Y."/>
            <person name="Sun W."/>
        </authorList>
    </citation>
    <scope>NUCLEOTIDE SEQUENCE [LARGE SCALE GENOMIC DNA]</scope>
    <source>
        <strain evidence="7">cv. Malutang</strain>
    </source>
</reference>
<accession>A0A5C7HMS2</accession>
<evidence type="ECO:0000256" key="2">
    <source>
        <dbReference type="ARBA" id="ARBA00023125"/>
    </source>
</evidence>
<dbReference type="Pfam" id="PF02365">
    <property type="entry name" value="NAM"/>
    <property type="match status" value="1"/>
</dbReference>
<dbReference type="SUPFAM" id="SSF101941">
    <property type="entry name" value="NAC domain"/>
    <property type="match status" value="1"/>
</dbReference>
<keyword evidence="1" id="KW-0805">Transcription regulation</keyword>
<keyword evidence="7" id="KW-1185">Reference proteome</keyword>
<protein>
    <recommendedName>
        <fullName evidence="5">NAC domain-containing protein</fullName>
    </recommendedName>
</protein>
<keyword evidence="3" id="KW-0804">Transcription</keyword>
<comment type="caution">
    <text evidence="6">The sequence shown here is derived from an EMBL/GenBank/DDBJ whole genome shotgun (WGS) entry which is preliminary data.</text>
</comment>